<dbReference type="InterPro" id="IPR015943">
    <property type="entry name" value="WD40/YVTN_repeat-like_dom_sf"/>
</dbReference>
<dbReference type="Proteomes" id="UP000799324">
    <property type="component" value="Unassembled WGS sequence"/>
</dbReference>
<dbReference type="EMBL" id="MU004299">
    <property type="protein sequence ID" value="KAF2660519.1"/>
    <property type="molecule type" value="Genomic_DNA"/>
</dbReference>
<dbReference type="InterPro" id="IPR036322">
    <property type="entry name" value="WD40_repeat_dom_sf"/>
</dbReference>
<proteinExistence type="predicted"/>
<feature type="compositionally biased region" description="Polar residues" evidence="9">
    <location>
        <begin position="27"/>
        <end position="46"/>
    </location>
</feature>
<evidence type="ECO:0000256" key="5">
    <source>
        <dbReference type="ARBA" id="ARBA00022737"/>
    </source>
</evidence>
<dbReference type="InterPro" id="IPR053826">
    <property type="entry name" value="WDR75"/>
</dbReference>
<dbReference type="AlphaFoldDB" id="A0A6A6TKF4"/>
<dbReference type="Pfam" id="PF23869">
    <property type="entry name" value="Beta-prop_WDR75_1st"/>
    <property type="match status" value="1"/>
</dbReference>
<evidence type="ECO:0000313" key="11">
    <source>
        <dbReference type="Proteomes" id="UP000799324"/>
    </source>
</evidence>
<gene>
    <name evidence="10" type="ORF">K491DRAFT_621052</name>
</gene>
<evidence type="ECO:0000256" key="6">
    <source>
        <dbReference type="ARBA" id="ARBA00023163"/>
    </source>
</evidence>
<feature type="compositionally biased region" description="Basic and acidic residues" evidence="9">
    <location>
        <begin position="172"/>
        <end position="211"/>
    </location>
</feature>
<reference evidence="10" key="1">
    <citation type="journal article" date="2020" name="Stud. Mycol.">
        <title>101 Dothideomycetes genomes: a test case for predicting lifestyles and emergence of pathogens.</title>
        <authorList>
            <person name="Haridas S."/>
            <person name="Albert R."/>
            <person name="Binder M."/>
            <person name="Bloem J."/>
            <person name="Labutti K."/>
            <person name="Salamov A."/>
            <person name="Andreopoulos B."/>
            <person name="Baker S."/>
            <person name="Barry K."/>
            <person name="Bills G."/>
            <person name="Bluhm B."/>
            <person name="Cannon C."/>
            <person name="Castanera R."/>
            <person name="Culley D."/>
            <person name="Daum C."/>
            <person name="Ezra D."/>
            <person name="Gonzalez J."/>
            <person name="Henrissat B."/>
            <person name="Kuo A."/>
            <person name="Liang C."/>
            <person name="Lipzen A."/>
            <person name="Lutzoni F."/>
            <person name="Magnuson J."/>
            <person name="Mondo S."/>
            <person name="Nolan M."/>
            <person name="Ohm R."/>
            <person name="Pangilinan J."/>
            <person name="Park H.-J."/>
            <person name="Ramirez L."/>
            <person name="Alfaro M."/>
            <person name="Sun H."/>
            <person name="Tritt A."/>
            <person name="Yoshinaga Y."/>
            <person name="Zwiers L.-H."/>
            <person name="Turgeon B."/>
            <person name="Goodwin S."/>
            <person name="Spatafora J."/>
            <person name="Crous P."/>
            <person name="Grigoriev I."/>
        </authorList>
    </citation>
    <scope>NUCLEOTIDE SEQUENCE</scope>
    <source>
        <strain evidence="10">CBS 122681</strain>
    </source>
</reference>
<keyword evidence="5" id="KW-0677">Repeat</keyword>
<dbReference type="PANTHER" id="PTHR44215">
    <property type="entry name" value="WD REPEAT-CONTAINING PROTEIN 75"/>
    <property type="match status" value="1"/>
</dbReference>
<dbReference type="PROSITE" id="PS50294">
    <property type="entry name" value="WD_REPEATS_REGION"/>
    <property type="match status" value="1"/>
</dbReference>
<feature type="compositionally biased region" description="Basic residues" evidence="9">
    <location>
        <begin position="9"/>
        <end position="25"/>
    </location>
</feature>
<keyword evidence="3" id="KW-0698">rRNA processing</keyword>
<evidence type="ECO:0000256" key="9">
    <source>
        <dbReference type="SAM" id="MobiDB-lite"/>
    </source>
</evidence>
<name>A0A6A6TKF4_9PLEO</name>
<feature type="compositionally biased region" description="Basic residues" evidence="9">
    <location>
        <begin position="223"/>
        <end position="234"/>
    </location>
</feature>
<dbReference type="SMART" id="SM00320">
    <property type="entry name" value="WD40"/>
    <property type="match status" value="5"/>
</dbReference>
<dbReference type="PROSITE" id="PS50082">
    <property type="entry name" value="WD_REPEATS_2"/>
    <property type="match status" value="1"/>
</dbReference>
<dbReference type="CDD" id="cd23952">
    <property type="entry name" value="Utp17_CTD"/>
    <property type="match status" value="1"/>
</dbReference>
<dbReference type="InterPro" id="IPR001680">
    <property type="entry name" value="WD40_rpt"/>
</dbReference>
<evidence type="ECO:0000256" key="7">
    <source>
        <dbReference type="ARBA" id="ARBA00023242"/>
    </source>
</evidence>
<dbReference type="GO" id="GO:0045943">
    <property type="term" value="P:positive regulation of transcription by RNA polymerase I"/>
    <property type="evidence" value="ECO:0007669"/>
    <property type="project" value="InterPro"/>
</dbReference>
<feature type="compositionally biased region" description="Basic and acidic residues" evidence="9">
    <location>
        <begin position="112"/>
        <end position="152"/>
    </location>
</feature>
<accession>A0A6A6TKF4</accession>
<keyword evidence="11" id="KW-1185">Reference proteome</keyword>
<organism evidence="10 11">
    <name type="scientific">Lophiostoma macrostomum CBS 122681</name>
    <dbReference type="NCBI Taxonomy" id="1314788"/>
    <lineage>
        <taxon>Eukaryota</taxon>
        <taxon>Fungi</taxon>
        <taxon>Dikarya</taxon>
        <taxon>Ascomycota</taxon>
        <taxon>Pezizomycotina</taxon>
        <taxon>Dothideomycetes</taxon>
        <taxon>Pleosporomycetidae</taxon>
        <taxon>Pleosporales</taxon>
        <taxon>Lophiostomataceae</taxon>
        <taxon>Lophiostoma</taxon>
    </lineage>
</organism>
<keyword evidence="2" id="KW-0690">Ribosome biogenesis</keyword>
<sequence length="1131" mass="124765">MAGDTATPKLKRKRHDVQAQRKKAKVQNASSAVGQETAATPSTDLKTTPAKKVTAHGIVKTAGTPSQSQKKGKKHSKDGKSAVARSGSEAATPKTAHAPAASFLGDAPTGDVAEKLERKRLKAERLAEHREQRQQEREQKQKNGKQQPERRNRVVASGINGDAGVQGGTKAMSDDNLHDEQVDQKVPPDIRDPGDEKINNIKREQDDKKEFTANATPQTSVRTSRKGKQPKSKARSSASEPIGGWFLSQDPVFASDEKHLMLATSRSLQVYSTETSLLENTLQAGSANITAYALSSTTPNRVYVANTSGLITLWDWVESEKIGRWELGAHTRHMVVIQHPESRQDLVYCHESGTTHFLNVLALRTREHSSPTESKTILETNSPINGVQVLLEGKLVVVATSKSVLIGKRLKVQKTALQDFEYRWREFQTSQRITTSDAYVRLPDQLEKDKQRQQDPKDYIDLAIGDQEGVIYVFEDILSSLLTIEKSQKSGAEVETFADSLQPKRLHWHREAVGSLKWSRDGNYLISGGDETVMVIWQLSTGKQQFLPHLTAAIENLVLSPTGTSYAVSLANNSVVVLSTTELDAKTNILGVNSRRIEFAQMPLEADSSAYSYQRFSQIPMAVDPKNPMQVLYTAPSSQPRSQALHPPEPYMQTFDIAAQGAVRGQALTRNNATDLNMGPDGRKILEPNVEFLQFSEDGHWLATVDEWTPPRADFEYIDEGDLDFKEEERAHRRESHLKFWTRDVKNSQWVLESRINAPHFFTAVGAHARVLDLVSDPSRVGFATVGGDGFMRIWRPKTRGHDGVVLRGAKGDGVVSWSLEREIALSSSLDLLEPSHSEQASLDPRVARLAFSSDGSALAVGVSWASEVDDGVIHIIDAATGHIRRSITELNVTTLSCLGILGRHLIVVGHSIIVWDLVMDEIVQCTSLISPGIDVWDRIPLLRLAINETDRTFAIAHPQFQTQQNTPSTKTRPFKKGSMVVHVYDPYQPEVLCTHKIPDIVLALAAVKVGKGYIALDSSSSIRVLNSQNAPLQLPTPPPESTLALKAEKDERDEIENDDEQGDNALSGTLAVLPDDEALFGASENDKPVVRPEQLQHIFDSGPSHALPPVKDMFNAVVDLYARKPKVVPA</sequence>
<keyword evidence="6" id="KW-0804">Transcription</keyword>
<keyword evidence="7" id="KW-0539">Nucleus</keyword>
<evidence type="ECO:0000256" key="2">
    <source>
        <dbReference type="ARBA" id="ARBA00022517"/>
    </source>
</evidence>
<dbReference type="GO" id="GO:0032040">
    <property type="term" value="C:small-subunit processome"/>
    <property type="evidence" value="ECO:0007669"/>
    <property type="project" value="InterPro"/>
</dbReference>
<dbReference type="Gene3D" id="2.130.10.10">
    <property type="entry name" value="YVTN repeat-like/Quinoprotein amine dehydrogenase"/>
    <property type="match status" value="3"/>
</dbReference>
<feature type="region of interest" description="Disordered" evidence="9">
    <location>
        <begin position="1"/>
        <end position="242"/>
    </location>
</feature>
<comment type="subcellular location">
    <subcellularLocation>
        <location evidence="1">Nucleus</location>
        <location evidence="1">Nucleolus</location>
    </subcellularLocation>
</comment>
<feature type="repeat" description="WD" evidence="8">
    <location>
        <begin position="506"/>
        <end position="547"/>
    </location>
</feature>
<keyword evidence="4 8" id="KW-0853">WD repeat</keyword>
<dbReference type="GO" id="GO:2000234">
    <property type="term" value="P:positive regulation of rRNA processing"/>
    <property type="evidence" value="ECO:0007669"/>
    <property type="project" value="TreeGrafter"/>
</dbReference>
<evidence type="ECO:0000256" key="8">
    <source>
        <dbReference type="PROSITE-ProRule" id="PRU00221"/>
    </source>
</evidence>
<feature type="compositionally biased region" description="Low complexity" evidence="9">
    <location>
        <begin position="90"/>
        <end position="101"/>
    </location>
</feature>
<evidence type="ECO:0000313" key="10">
    <source>
        <dbReference type="EMBL" id="KAF2660519.1"/>
    </source>
</evidence>
<evidence type="ECO:0000256" key="4">
    <source>
        <dbReference type="ARBA" id="ARBA00022574"/>
    </source>
</evidence>
<dbReference type="SUPFAM" id="SSF82171">
    <property type="entry name" value="DPP6 N-terminal domain-like"/>
    <property type="match status" value="1"/>
</dbReference>
<dbReference type="PANTHER" id="PTHR44215:SF1">
    <property type="entry name" value="WD REPEAT-CONTAINING PROTEIN 75"/>
    <property type="match status" value="1"/>
</dbReference>
<feature type="compositionally biased region" description="Polar residues" evidence="9">
    <location>
        <begin position="213"/>
        <end position="222"/>
    </location>
</feature>
<dbReference type="SUPFAM" id="SSF50978">
    <property type="entry name" value="WD40 repeat-like"/>
    <property type="match status" value="1"/>
</dbReference>
<dbReference type="GO" id="GO:0003723">
    <property type="term" value="F:RNA binding"/>
    <property type="evidence" value="ECO:0007669"/>
    <property type="project" value="InterPro"/>
</dbReference>
<protein>
    <submittedName>
        <fullName evidence="10">WD40 repeat-like protein</fullName>
    </submittedName>
</protein>
<evidence type="ECO:0000256" key="3">
    <source>
        <dbReference type="ARBA" id="ARBA00022552"/>
    </source>
</evidence>
<dbReference type="OrthoDB" id="4096at2759"/>
<dbReference type="GO" id="GO:0006364">
    <property type="term" value="P:rRNA processing"/>
    <property type="evidence" value="ECO:0007669"/>
    <property type="project" value="UniProtKB-KW"/>
</dbReference>
<evidence type="ECO:0000256" key="1">
    <source>
        <dbReference type="ARBA" id="ARBA00004604"/>
    </source>
</evidence>